<evidence type="ECO:0000256" key="9">
    <source>
        <dbReference type="RuleBase" id="RU361135"/>
    </source>
</evidence>
<dbReference type="PROSITE" id="PS51187">
    <property type="entry name" value="AUTOINDUCER_SYNTH_2"/>
    <property type="match status" value="1"/>
</dbReference>
<dbReference type="EC" id="2.3.1.184" evidence="1 9"/>
<evidence type="ECO:0000256" key="5">
    <source>
        <dbReference type="ARBA" id="ARBA00022691"/>
    </source>
</evidence>
<evidence type="ECO:0000256" key="1">
    <source>
        <dbReference type="ARBA" id="ARBA00012340"/>
    </source>
</evidence>
<protein>
    <recommendedName>
        <fullName evidence="2 9">Acyl-homoserine-lactone synthase</fullName>
        <ecNumber evidence="1 9">2.3.1.184</ecNumber>
    </recommendedName>
    <alternativeName>
        <fullName evidence="9">Autoinducer synthesis protein</fullName>
    </alternativeName>
</protein>
<evidence type="ECO:0000256" key="6">
    <source>
        <dbReference type="ARBA" id="ARBA00022929"/>
    </source>
</evidence>
<dbReference type="PANTHER" id="PTHR39322">
    <property type="entry name" value="ACYL-HOMOSERINE-LACTONE SYNTHASE"/>
    <property type="match status" value="1"/>
</dbReference>
<reference evidence="10 11" key="1">
    <citation type="submission" date="2015-08" db="EMBL/GenBank/DDBJ databases">
        <title>Antibacterial properties of a collection of Vibrionaceae strains.</title>
        <authorList>
            <person name="Giubergia S."/>
        </authorList>
    </citation>
    <scope>NUCLEOTIDE SEQUENCE [LARGE SCALE GENOMIC DNA]</scope>
    <source>
        <strain evidence="10 11">S0821</strain>
    </source>
</reference>
<evidence type="ECO:0000313" key="11">
    <source>
        <dbReference type="Proteomes" id="UP000051221"/>
    </source>
</evidence>
<evidence type="ECO:0000256" key="3">
    <source>
        <dbReference type="ARBA" id="ARBA00022654"/>
    </source>
</evidence>
<evidence type="ECO:0000313" key="10">
    <source>
        <dbReference type="EMBL" id="KQH87934.1"/>
    </source>
</evidence>
<comment type="similarity">
    <text evidence="8 9">Belongs to the autoinducer synthase family.</text>
</comment>
<dbReference type="RefSeq" id="WP_004727670.1">
    <property type="nucleotide sequence ID" value="NZ_CABLCD010000014.1"/>
</dbReference>
<dbReference type="PRINTS" id="PR01549">
    <property type="entry name" value="AUTOINDCRSYN"/>
</dbReference>
<gene>
    <name evidence="10" type="ORF">AMR76_01200</name>
</gene>
<dbReference type="Gene3D" id="3.40.630.30">
    <property type="match status" value="1"/>
</dbReference>
<dbReference type="AlphaFoldDB" id="A0A0Q2RV31"/>
<evidence type="ECO:0000256" key="4">
    <source>
        <dbReference type="ARBA" id="ARBA00022679"/>
    </source>
</evidence>
<evidence type="ECO:0000256" key="8">
    <source>
        <dbReference type="PROSITE-ProRule" id="PRU00533"/>
    </source>
</evidence>
<dbReference type="PROSITE" id="PS00949">
    <property type="entry name" value="AUTOINDUCER_SYNTH_1"/>
    <property type="match status" value="1"/>
</dbReference>
<sequence>MSISIHSYQFTTVPAHDYLALLKLRFKVFSERLHWELETHEGLESDEYDIPSAHYLYAKGDEGHLIGCWRILPTTDNYMLKDTFPELLGDVQAPKGKRIYELSRFAVDKEFSAQSGGVSNVTMKMFQSLYHHAQRQGIERYVTVTSTGVEKLIKRLGIPCERVGDKQVHMLGDTRSVALLIPMNDHYRESVGA</sequence>
<keyword evidence="3 8" id="KW-0673">Quorum sensing</keyword>
<organism evidence="10 11">
    <name type="scientific">Vibrio furnissii</name>
    <dbReference type="NCBI Taxonomy" id="29494"/>
    <lineage>
        <taxon>Bacteria</taxon>
        <taxon>Pseudomonadati</taxon>
        <taxon>Pseudomonadota</taxon>
        <taxon>Gammaproteobacteria</taxon>
        <taxon>Vibrionales</taxon>
        <taxon>Vibrionaceae</taxon>
        <taxon>Vibrio</taxon>
    </lineage>
</organism>
<dbReference type="Proteomes" id="UP000051221">
    <property type="component" value="Unassembled WGS sequence"/>
</dbReference>
<dbReference type="GeneID" id="50537719"/>
<comment type="caution">
    <text evidence="10">The sequence shown here is derived from an EMBL/GenBank/DDBJ whole genome shotgun (WGS) entry which is preliminary data.</text>
</comment>
<proteinExistence type="inferred from homology"/>
<dbReference type="InterPro" id="IPR016181">
    <property type="entry name" value="Acyl_CoA_acyltransferase"/>
</dbReference>
<dbReference type="InterPro" id="IPR018311">
    <property type="entry name" value="Autoind_synth_CS"/>
</dbReference>
<dbReference type="Pfam" id="PF00765">
    <property type="entry name" value="Autoind_synth"/>
    <property type="match status" value="1"/>
</dbReference>
<dbReference type="GO" id="GO:0007165">
    <property type="term" value="P:signal transduction"/>
    <property type="evidence" value="ECO:0007669"/>
    <property type="project" value="TreeGrafter"/>
</dbReference>
<keyword evidence="4 9" id="KW-0808">Transferase</keyword>
<dbReference type="PANTHER" id="PTHR39322:SF1">
    <property type="entry name" value="ISOVALERYL-HOMOSERINE LACTONE SYNTHASE"/>
    <property type="match status" value="1"/>
</dbReference>
<evidence type="ECO:0000256" key="2">
    <source>
        <dbReference type="ARBA" id="ARBA00018768"/>
    </source>
</evidence>
<evidence type="ECO:0000256" key="7">
    <source>
        <dbReference type="ARBA" id="ARBA00048576"/>
    </source>
</evidence>
<dbReference type="SUPFAM" id="SSF55729">
    <property type="entry name" value="Acyl-CoA N-acyltransferases (Nat)"/>
    <property type="match status" value="1"/>
</dbReference>
<keyword evidence="6 8" id="KW-0071">Autoinducer synthesis</keyword>
<dbReference type="GO" id="GO:0009372">
    <property type="term" value="P:quorum sensing"/>
    <property type="evidence" value="ECO:0007669"/>
    <property type="project" value="UniProtKB-UniRule"/>
</dbReference>
<dbReference type="InParanoid" id="A0A0Q2RV31"/>
<dbReference type="GO" id="GO:0061579">
    <property type="term" value="F:N-acyl homoserine lactone synthase activity"/>
    <property type="evidence" value="ECO:0007669"/>
    <property type="project" value="UniProtKB-UniRule"/>
</dbReference>
<accession>A0A0Q2RV31</accession>
<comment type="catalytic activity">
    <reaction evidence="7 9">
        <text>a fatty acyl-[ACP] + S-adenosyl-L-methionine = an N-acyl-L-homoserine lactone + S-methyl-5'-thioadenosine + holo-[ACP] + H(+)</text>
        <dbReference type="Rhea" id="RHEA:10096"/>
        <dbReference type="Rhea" id="RHEA-COMP:9685"/>
        <dbReference type="Rhea" id="RHEA-COMP:14125"/>
        <dbReference type="ChEBI" id="CHEBI:15378"/>
        <dbReference type="ChEBI" id="CHEBI:17509"/>
        <dbReference type="ChEBI" id="CHEBI:55474"/>
        <dbReference type="ChEBI" id="CHEBI:59789"/>
        <dbReference type="ChEBI" id="CHEBI:64479"/>
        <dbReference type="ChEBI" id="CHEBI:138651"/>
        <dbReference type="EC" id="2.3.1.184"/>
    </reaction>
</comment>
<dbReference type="OrthoDB" id="6023281at2"/>
<keyword evidence="5 9" id="KW-0949">S-adenosyl-L-methionine</keyword>
<dbReference type="InterPro" id="IPR001690">
    <property type="entry name" value="Autoind_synthase"/>
</dbReference>
<name>A0A0Q2RV31_VIBFU</name>
<dbReference type="EMBL" id="LKHS01000001">
    <property type="protein sequence ID" value="KQH87934.1"/>
    <property type="molecule type" value="Genomic_DNA"/>
</dbReference>
<dbReference type="OMA" id="CWRLMPT"/>
<keyword evidence="11" id="KW-1185">Reference proteome</keyword>